<organism evidence="2 3">
    <name type="scientific">Nocardioides marmoribigeumensis</name>
    <dbReference type="NCBI Taxonomy" id="433649"/>
    <lineage>
        <taxon>Bacteria</taxon>
        <taxon>Bacillati</taxon>
        <taxon>Actinomycetota</taxon>
        <taxon>Actinomycetes</taxon>
        <taxon>Propionibacteriales</taxon>
        <taxon>Nocardioidaceae</taxon>
        <taxon>Nocardioides</taxon>
    </lineage>
</organism>
<comment type="caution">
    <text evidence="2">The sequence shown here is derived from an EMBL/GenBank/DDBJ whole genome shotgun (WGS) entry which is preliminary data.</text>
</comment>
<evidence type="ECO:0000313" key="3">
    <source>
        <dbReference type="Proteomes" id="UP001183648"/>
    </source>
</evidence>
<sequence length="183" mass="20195">MEPLPTWDERTRPPLVTYADAPPYAAGARSHLRAIHDHYRNGLRLVVETAEAAAAGQASPVDVREAVHAAGLTETYQRLGSWCGQLCQALTQHHTIEDVVLSPQLRAADDDLAPTLDRLRHEHEVVREVLERVDAAVVAYARDRARVVDLLAEVRHLRDLLLSHFAYEEEAVGLALGVHGIGV</sequence>
<name>A0ABU2BS21_9ACTN</name>
<feature type="domain" description="Hemerythrin-like" evidence="1">
    <location>
        <begin position="31"/>
        <end position="171"/>
    </location>
</feature>
<dbReference type="RefSeq" id="WP_310297757.1">
    <property type="nucleotide sequence ID" value="NZ_BAAAPS010000011.1"/>
</dbReference>
<proteinExistence type="predicted"/>
<evidence type="ECO:0000313" key="2">
    <source>
        <dbReference type="EMBL" id="MDR7360779.1"/>
    </source>
</evidence>
<dbReference type="InterPro" id="IPR012312">
    <property type="entry name" value="Hemerythrin-like"/>
</dbReference>
<gene>
    <name evidence="2" type="ORF">J2S63_000332</name>
</gene>
<dbReference type="EMBL" id="JAVDYG010000001">
    <property type="protein sequence ID" value="MDR7360779.1"/>
    <property type="molecule type" value="Genomic_DNA"/>
</dbReference>
<dbReference type="Pfam" id="PF01814">
    <property type="entry name" value="Hemerythrin"/>
    <property type="match status" value="1"/>
</dbReference>
<dbReference type="Gene3D" id="1.20.120.520">
    <property type="entry name" value="nmb1532 protein domain like"/>
    <property type="match status" value="1"/>
</dbReference>
<evidence type="ECO:0000259" key="1">
    <source>
        <dbReference type="Pfam" id="PF01814"/>
    </source>
</evidence>
<accession>A0ABU2BS21</accession>
<keyword evidence="3" id="KW-1185">Reference proteome</keyword>
<dbReference type="Proteomes" id="UP001183648">
    <property type="component" value="Unassembled WGS sequence"/>
</dbReference>
<protein>
    <recommendedName>
        <fullName evidence="1">Hemerythrin-like domain-containing protein</fullName>
    </recommendedName>
</protein>
<reference evidence="2 3" key="1">
    <citation type="submission" date="2023-07" db="EMBL/GenBank/DDBJ databases">
        <title>Sequencing the genomes of 1000 actinobacteria strains.</title>
        <authorList>
            <person name="Klenk H.-P."/>
        </authorList>
    </citation>
    <scope>NUCLEOTIDE SEQUENCE [LARGE SCALE GENOMIC DNA]</scope>
    <source>
        <strain evidence="2 3">DSM 19426</strain>
    </source>
</reference>